<proteinExistence type="predicted"/>
<dbReference type="Proteomes" id="UP000053660">
    <property type="component" value="Unassembled WGS sequence"/>
</dbReference>
<dbReference type="EMBL" id="KN612494">
    <property type="protein sequence ID" value="KHJ75693.1"/>
    <property type="molecule type" value="Genomic_DNA"/>
</dbReference>
<keyword evidence="1" id="KW-0175">Coiled coil</keyword>
<evidence type="ECO:0000256" key="1">
    <source>
        <dbReference type="SAM" id="Coils"/>
    </source>
</evidence>
<name>A0A0B1RRM7_OESDE</name>
<dbReference type="AlphaFoldDB" id="A0A0B1RRM7"/>
<evidence type="ECO:0000313" key="3">
    <source>
        <dbReference type="EMBL" id="KHJ75693.1"/>
    </source>
</evidence>
<reference evidence="3 4" key="1">
    <citation type="submission" date="2014-03" db="EMBL/GenBank/DDBJ databases">
        <title>Draft genome of the hookworm Oesophagostomum dentatum.</title>
        <authorList>
            <person name="Mitreva M."/>
        </authorList>
    </citation>
    <scope>NUCLEOTIDE SEQUENCE [LARGE SCALE GENOMIC DNA]</scope>
    <source>
        <strain evidence="3 4">OD-Hann</strain>
    </source>
</reference>
<keyword evidence="4" id="KW-1185">Reference proteome</keyword>
<accession>A0A0B1RRM7</accession>
<evidence type="ECO:0000256" key="2">
    <source>
        <dbReference type="SAM" id="MobiDB-lite"/>
    </source>
</evidence>
<sequence>MLLLHRELKEWDRKYDELAEAMKRMEIARERLHERIKEQRQRTSAARLVCADLDRKLHELCGSGTSAKHNYCHSHGLKSQFSTVTTSSSHERTTFVEEITLPPS</sequence>
<feature type="region of interest" description="Disordered" evidence="2">
    <location>
        <begin position="83"/>
        <end position="104"/>
    </location>
</feature>
<dbReference type="OrthoDB" id="5806018at2759"/>
<protein>
    <submittedName>
        <fullName evidence="3">Uncharacterized protein</fullName>
    </submittedName>
</protein>
<evidence type="ECO:0000313" key="4">
    <source>
        <dbReference type="Proteomes" id="UP000053660"/>
    </source>
</evidence>
<feature type="coiled-coil region" evidence="1">
    <location>
        <begin position="1"/>
        <end position="42"/>
    </location>
</feature>
<organism evidence="3 4">
    <name type="scientific">Oesophagostomum dentatum</name>
    <name type="common">Nodular worm</name>
    <dbReference type="NCBI Taxonomy" id="61180"/>
    <lineage>
        <taxon>Eukaryota</taxon>
        <taxon>Metazoa</taxon>
        <taxon>Ecdysozoa</taxon>
        <taxon>Nematoda</taxon>
        <taxon>Chromadorea</taxon>
        <taxon>Rhabditida</taxon>
        <taxon>Rhabditina</taxon>
        <taxon>Rhabditomorpha</taxon>
        <taxon>Strongyloidea</taxon>
        <taxon>Strongylidae</taxon>
        <taxon>Oesophagostomum</taxon>
    </lineage>
</organism>
<gene>
    <name evidence="3" type="ORF">OESDEN_24691</name>
</gene>